<dbReference type="SUPFAM" id="SSF51182">
    <property type="entry name" value="RmlC-like cupins"/>
    <property type="match status" value="1"/>
</dbReference>
<evidence type="ECO:0000313" key="3">
    <source>
        <dbReference type="Proteomes" id="UP000635565"/>
    </source>
</evidence>
<keyword evidence="3" id="KW-1185">Reference proteome</keyword>
<name>A0ABQ3VUK1_9CHLR</name>
<sequence>MTYFHHRKLPDYSTLLAGRLSPDEIGFQSDRLQIWYNHTTEAWVDPLPHAHRESDECFIILQGSVIVEVEGERFTIGPREFCCFPIGIYHQIVEVHPPVETLMLRAPSVSDKVYQSESS</sequence>
<dbReference type="InterPro" id="IPR014710">
    <property type="entry name" value="RmlC-like_jellyroll"/>
</dbReference>
<dbReference type="EMBL" id="BNJJ01000036">
    <property type="protein sequence ID" value="GHO89421.1"/>
    <property type="molecule type" value="Genomic_DNA"/>
</dbReference>
<dbReference type="Proteomes" id="UP000635565">
    <property type="component" value="Unassembled WGS sequence"/>
</dbReference>
<proteinExistence type="predicted"/>
<reference evidence="2 3" key="1">
    <citation type="journal article" date="2021" name="Int. J. Syst. Evol. Microbiol.">
        <title>Reticulibacter mediterranei gen. nov., sp. nov., within the new family Reticulibacteraceae fam. nov., and Ktedonospora formicarum gen. nov., sp. nov., Ktedonobacter robiniae sp. nov., Dictyobacter formicarum sp. nov. and Dictyobacter arantiisoli sp. nov., belonging to the class Ktedonobacteria.</title>
        <authorList>
            <person name="Yabe S."/>
            <person name="Zheng Y."/>
            <person name="Wang C.M."/>
            <person name="Sakai Y."/>
            <person name="Abe K."/>
            <person name="Yokota A."/>
            <person name="Donadio S."/>
            <person name="Cavaletti L."/>
            <person name="Monciardini P."/>
        </authorList>
    </citation>
    <scope>NUCLEOTIDE SEQUENCE [LARGE SCALE GENOMIC DNA]</scope>
    <source>
        <strain evidence="2 3">SOSP1-9</strain>
    </source>
</reference>
<protein>
    <recommendedName>
        <fullName evidence="1">Cupin type-2 domain-containing protein</fullName>
    </recommendedName>
</protein>
<comment type="caution">
    <text evidence="2">The sequence shown here is derived from an EMBL/GenBank/DDBJ whole genome shotgun (WGS) entry which is preliminary data.</text>
</comment>
<evidence type="ECO:0000313" key="2">
    <source>
        <dbReference type="EMBL" id="GHO89421.1"/>
    </source>
</evidence>
<dbReference type="InterPro" id="IPR013096">
    <property type="entry name" value="Cupin_2"/>
</dbReference>
<dbReference type="RefSeq" id="WP_201366942.1">
    <property type="nucleotide sequence ID" value="NZ_BNJJ01000036.1"/>
</dbReference>
<dbReference type="InterPro" id="IPR011051">
    <property type="entry name" value="RmlC_Cupin_sf"/>
</dbReference>
<dbReference type="Pfam" id="PF07883">
    <property type="entry name" value="Cupin_2"/>
    <property type="match status" value="1"/>
</dbReference>
<evidence type="ECO:0000259" key="1">
    <source>
        <dbReference type="Pfam" id="PF07883"/>
    </source>
</evidence>
<accession>A0ABQ3VUK1</accession>
<dbReference type="Gene3D" id="2.60.120.10">
    <property type="entry name" value="Jelly Rolls"/>
    <property type="match status" value="1"/>
</dbReference>
<gene>
    <name evidence="2" type="ORF">KSZ_74270</name>
</gene>
<feature type="domain" description="Cupin type-2" evidence="1">
    <location>
        <begin position="47"/>
        <end position="93"/>
    </location>
</feature>
<organism evidence="2 3">
    <name type="scientific">Dictyobacter formicarum</name>
    <dbReference type="NCBI Taxonomy" id="2778368"/>
    <lineage>
        <taxon>Bacteria</taxon>
        <taxon>Bacillati</taxon>
        <taxon>Chloroflexota</taxon>
        <taxon>Ktedonobacteria</taxon>
        <taxon>Ktedonobacterales</taxon>
        <taxon>Dictyobacteraceae</taxon>
        <taxon>Dictyobacter</taxon>
    </lineage>
</organism>